<proteinExistence type="predicted"/>
<evidence type="ECO:0000256" key="1">
    <source>
        <dbReference type="ARBA" id="ARBA00004141"/>
    </source>
</evidence>
<feature type="domain" description="O-antigen ligase-related" evidence="6">
    <location>
        <begin position="205"/>
        <end position="345"/>
    </location>
</feature>
<organism evidence="7 8">
    <name type="scientific">Keguizhuia sedimenti</name>
    <dbReference type="NCBI Taxonomy" id="3064264"/>
    <lineage>
        <taxon>Bacteria</taxon>
        <taxon>Pseudomonadati</taxon>
        <taxon>Pseudomonadota</taxon>
        <taxon>Betaproteobacteria</taxon>
        <taxon>Burkholderiales</taxon>
        <taxon>Oxalobacteraceae</taxon>
        <taxon>Keguizhuia</taxon>
    </lineage>
</organism>
<evidence type="ECO:0000259" key="6">
    <source>
        <dbReference type="Pfam" id="PF04932"/>
    </source>
</evidence>
<feature type="transmembrane region" description="Helical" evidence="5">
    <location>
        <begin position="395"/>
        <end position="414"/>
    </location>
</feature>
<reference evidence="7 8" key="1">
    <citation type="submission" date="2023-08" db="EMBL/GenBank/DDBJ databases">
        <title>Oxalobacteraceae gen .nov., isolated from river sludge outside the plant.</title>
        <authorList>
            <person name="Zhao S.Y."/>
        </authorList>
    </citation>
    <scope>NUCLEOTIDE SEQUENCE [LARGE SCALE GENOMIC DNA]</scope>
    <source>
        <strain evidence="7 8">R-40</strain>
    </source>
</reference>
<comment type="subcellular location">
    <subcellularLocation>
        <location evidence="1">Membrane</location>
        <topology evidence="1">Multi-pass membrane protein</topology>
    </subcellularLocation>
</comment>
<evidence type="ECO:0000256" key="2">
    <source>
        <dbReference type="ARBA" id="ARBA00022692"/>
    </source>
</evidence>
<feature type="transmembrane region" description="Helical" evidence="5">
    <location>
        <begin position="332"/>
        <end position="356"/>
    </location>
</feature>
<keyword evidence="3 5" id="KW-1133">Transmembrane helix</keyword>
<keyword evidence="8" id="KW-1185">Reference proteome</keyword>
<dbReference type="PANTHER" id="PTHR37422:SF13">
    <property type="entry name" value="LIPOPOLYSACCHARIDE BIOSYNTHESIS PROTEIN PA4999-RELATED"/>
    <property type="match status" value="1"/>
</dbReference>
<dbReference type="RefSeq" id="WP_338435816.1">
    <property type="nucleotide sequence ID" value="NZ_JAUYVH010000002.1"/>
</dbReference>
<accession>A0ABU1BLM7</accession>
<feature type="transmembrane region" description="Helical" evidence="5">
    <location>
        <begin position="67"/>
        <end position="84"/>
    </location>
</feature>
<feature type="transmembrane region" description="Helical" evidence="5">
    <location>
        <begin position="247"/>
        <end position="265"/>
    </location>
</feature>
<dbReference type="EMBL" id="JAUYVH010000002">
    <property type="protein sequence ID" value="MDQ9169892.1"/>
    <property type="molecule type" value="Genomic_DNA"/>
</dbReference>
<gene>
    <name evidence="7" type="ORF">Q8A64_05645</name>
</gene>
<dbReference type="Proteomes" id="UP001225596">
    <property type="component" value="Unassembled WGS sequence"/>
</dbReference>
<feature type="transmembrane region" description="Helical" evidence="5">
    <location>
        <begin position="368"/>
        <end position="389"/>
    </location>
</feature>
<keyword evidence="7" id="KW-0436">Ligase</keyword>
<keyword evidence="4 5" id="KW-0472">Membrane</keyword>
<sequence>MLIFKNPLLYLLPTFISFIPVEILGVDGEFLQRIVISGNSIPYWDAFLFIGILGYVLVMPSRCPRQIRLVVGAMFLQAFLYLIFRSSAPPNQIIGMWLSFSSVGLVVLLSGHKKILSTVTLIHRFIPVLLGFFCLLVIGLGASLYWPALASQELLVTIDRFDGGDFRLRWKTVRQTDEFVLALLSAWCALQVFEKAKLIYLVPLVVLFSSQLLHSSRGGILLVMICSLVTFLFFIKRTPGSSSMKGIIVSVLAFLTLFWIMIWGVNHPIIANFGEVAQDDTIRGRMKEAAMNLFYNNPVFGNGFFELHATEEWRPFLLDHMLLPIHNVLLHYLVYMGIVGGLLFVALLVVLGVIQFRNLRQNAHLPEPLRWFQALSFAVYISAVYMVIFQSFDRLTLMLFWTIMGLSIAVNLSYPARSMGKMKKQTLPTYGQSKD</sequence>
<evidence type="ECO:0000256" key="5">
    <source>
        <dbReference type="SAM" id="Phobius"/>
    </source>
</evidence>
<feature type="transmembrane region" description="Helical" evidence="5">
    <location>
        <begin position="121"/>
        <end position="146"/>
    </location>
</feature>
<comment type="caution">
    <text evidence="7">The sequence shown here is derived from an EMBL/GenBank/DDBJ whole genome shotgun (WGS) entry which is preliminary data.</text>
</comment>
<dbReference type="GO" id="GO:0016874">
    <property type="term" value="F:ligase activity"/>
    <property type="evidence" value="ECO:0007669"/>
    <property type="project" value="UniProtKB-KW"/>
</dbReference>
<evidence type="ECO:0000256" key="4">
    <source>
        <dbReference type="ARBA" id="ARBA00023136"/>
    </source>
</evidence>
<dbReference type="Pfam" id="PF04932">
    <property type="entry name" value="Wzy_C"/>
    <property type="match status" value="1"/>
</dbReference>
<feature type="transmembrane region" description="Helical" evidence="5">
    <location>
        <begin position="90"/>
        <end position="109"/>
    </location>
</feature>
<feature type="transmembrane region" description="Helical" evidence="5">
    <location>
        <begin position="41"/>
        <end position="60"/>
    </location>
</feature>
<dbReference type="PANTHER" id="PTHR37422">
    <property type="entry name" value="TEICHURONIC ACID BIOSYNTHESIS PROTEIN TUAE"/>
    <property type="match status" value="1"/>
</dbReference>
<protein>
    <submittedName>
        <fullName evidence="7">O-antigen ligase family protein</fullName>
    </submittedName>
</protein>
<dbReference type="InterPro" id="IPR051533">
    <property type="entry name" value="WaaL-like"/>
</dbReference>
<keyword evidence="2 5" id="KW-0812">Transmembrane</keyword>
<name>A0ABU1BLM7_9BURK</name>
<evidence type="ECO:0000313" key="7">
    <source>
        <dbReference type="EMBL" id="MDQ9169892.1"/>
    </source>
</evidence>
<dbReference type="InterPro" id="IPR007016">
    <property type="entry name" value="O-antigen_ligase-rel_domated"/>
</dbReference>
<evidence type="ECO:0000256" key="3">
    <source>
        <dbReference type="ARBA" id="ARBA00022989"/>
    </source>
</evidence>
<evidence type="ECO:0000313" key="8">
    <source>
        <dbReference type="Proteomes" id="UP001225596"/>
    </source>
</evidence>
<feature type="transmembrane region" description="Helical" evidence="5">
    <location>
        <begin position="218"/>
        <end position="235"/>
    </location>
</feature>